<proteinExistence type="predicted"/>
<dbReference type="Gene3D" id="1.25.40.10">
    <property type="entry name" value="Tetratricopeptide repeat domain"/>
    <property type="match status" value="3"/>
</dbReference>
<evidence type="ECO:0000256" key="1">
    <source>
        <dbReference type="ARBA" id="ARBA00022737"/>
    </source>
</evidence>
<dbReference type="Pfam" id="PF13432">
    <property type="entry name" value="TPR_16"/>
    <property type="match status" value="1"/>
</dbReference>
<evidence type="ECO:0000256" key="3">
    <source>
        <dbReference type="PROSITE-ProRule" id="PRU00339"/>
    </source>
</evidence>
<dbReference type="Pfam" id="PF13181">
    <property type="entry name" value="TPR_8"/>
    <property type="match status" value="1"/>
</dbReference>
<evidence type="ECO:0000313" key="5">
    <source>
        <dbReference type="Proteomes" id="UP000198705"/>
    </source>
</evidence>
<accession>A0A1I4YTD4</accession>
<dbReference type="RefSeq" id="WP_092205856.1">
    <property type="nucleotide sequence ID" value="NZ_FOVN01000001.1"/>
</dbReference>
<feature type="repeat" description="TPR" evidence="3">
    <location>
        <begin position="252"/>
        <end position="285"/>
    </location>
</feature>
<dbReference type="Proteomes" id="UP000198705">
    <property type="component" value="Unassembled WGS sequence"/>
</dbReference>
<name>A0A1I4YTD4_9FLAO</name>
<dbReference type="Pfam" id="PF12895">
    <property type="entry name" value="ANAPC3"/>
    <property type="match status" value="2"/>
</dbReference>
<feature type="repeat" description="TPR" evidence="3">
    <location>
        <begin position="49"/>
        <end position="82"/>
    </location>
</feature>
<dbReference type="OrthoDB" id="9810596at2"/>
<protein>
    <submittedName>
        <fullName evidence="4">Tfp pilus assembly protein PilF</fullName>
    </submittedName>
</protein>
<dbReference type="EMBL" id="FOVN01000001">
    <property type="protein sequence ID" value="SFN41276.1"/>
    <property type="molecule type" value="Genomic_DNA"/>
</dbReference>
<dbReference type="STRING" id="649333.SAMN04487989_101275"/>
<dbReference type="PANTHER" id="PTHR44943">
    <property type="entry name" value="CELLULOSE SYNTHASE OPERON PROTEIN C"/>
    <property type="match status" value="1"/>
</dbReference>
<gene>
    <name evidence="4" type="ORF">SAMN04487989_101275</name>
</gene>
<sequence length="377" mass="43990">MTRFIALISILVSFKTEAQTSVLNVADSLFVNGNYSEAIKAYESYNNLNDVAYMLAKSYQAIGNYDKALQHLESSINAFSNDALVKYDYAKLLSKTKNYQTAAATFKQLIATDSLNPNYHYELGLVYEQLRDSLSRNEFKTSFLLDKGHQKAIFKLAKRHLQKREFDSVDYYTDIGLKTYENNAELISLKAQNYYWKNDYQTASKWFEKLLVLGEDSQFVHEKLSYCYSEMSEVEKAIEQQKLAVAKEPRNFDNLFILGQLYTRMSNYEQAELYISKAIELVDLPLDKEFMTLGTIQNHRKNHQAAIQSFERALKENPNNIYAAFYLVYTKDDYYKDVDTKIKLYEDFVAKYPENPFLFKAKSRLSELKQEKFMNTD</sequence>
<dbReference type="PANTHER" id="PTHR44943:SF8">
    <property type="entry name" value="TPR REPEAT-CONTAINING PROTEIN MJ0263"/>
    <property type="match status" value="1"/>
</dbReference>
<reference evidence="5" key="1">
    <citation type="submission" date="2016-10" db="EMBL/GenBank/DDBJ databases">
        <authorList>
            <person name="Varghese N."/>
            <person name="Submissions S."/>
        </authorList>
    </citation>
    <scope>NUCLEOTIDE SEQUENCE [LARGE SCALE GENOMIC DNA]</scope>
    <source>
        <strain evidence="5">DSM 23925</strain>
    </source>
</reference>
<dbReference type="SUPFAM" id="SSF48452">
    <property type="entry name" value="TPR-like"/>
    <property type="match status" value="2"/>
</dbReference>
<keyword evidence="2 3" id="KW-0802">TPR repeat</keyword>
<dbReference type="InterPro" id="IPR051685">
    <property type="entry name" value="Ycf3/AcsC/BcsC/TPR_MFPF"/>
</dbReference>
<keyword evidence="5" id="KW-1185">Reference proteome</keyword>
<feature type="repeat" description="TPR" evidence="3">
    <location>
        <begin position="287"/>
        <end position="320"/>
    </location>
</feature>
<dbReference type="PROSITE" id="PS50005">
    <property type="entry name" value="TPR"/>
    <property type="match status" value="3"/>
</dbReference>
<organism evidence="4 5">
    <name type="scientific">Bizionia echini</name>
    <dbReference type="NCBI Taxonomy" id="649333"/>
    <lineage>
        <taxon>Bacteria</taxon>
        <taxon>Pseudomonadati</taxon>
        <taxon>Bacteroidota</taxon>
        <taxon>Flavobacteriia</taxon>
        <taxon>Flavobacteriales</taxon>
        <taxon>Flavobacteriaceae</taxon>
        <taxon>Bizionia</taxon>
    </lineage>
</organism>
<dbReference type="AlphaFoldDB" id="A0A1I4YTD4"/>
<dbReference type="InterPro" id="IPR011990">
    <property type="entry name" value="TPR-like_helical_dom_sf"/>
</dbReference>
<dbReference type="SMART" id="SM00028">
    <property type="entry name" value="TPR"/>
    <property type="match status" value="5"/>
</dbReference>
<evidence type="ECO:0000256" key="2">
    <source>
        <dbReference type="ARBA" id="ARBA00022803"/>
    </source>
</evidence>
<evidence type="ECO:0000313" key="4">
    <source>
        <dbReference type="EMBL" id="SFN41276.1"/>
    </source>
</evidence>
<dbReference type="InterPro" id="IPR019734">
    <property type="entry name" value="TPR_rpt"/>
</dbReference>
<keyword evidence="1" id="KW-0677">Repeat</keyword>